<proteinExistence type="predicted"/>
<gene>
    <name evidence="2" type="ORF">CJD38_10755</name>
</gene>
<dbReference type="InterPro" id="IPR029058">
    <property type="entry name" value="AB_hydrolase_fold"/>
</dbReference>
<name>A0A2T5MGQ9_9GAMM</name>
<dbReference type="Gene3D" id="3.30.70.1230">
    <property type="entry name" value="Nucleotide cyclase"/>
    <property type="match status" value="1"/>
</dbReference>
<dbReference type="SUPFAM" id="SSF55073">
    <property type="entry name" value="Nucleotide cyclase"/>
    <property type="match status" value="1"/>
</dbReference>
<dbReference type="GO" id="GO:0009190">
    <property type="term" value="P:cyclic nucleotide biosynthetic process"/>
    <property type="evidence" value="ECO:0007669"/>
    <property type="project" value="InterPro"/>
</dbReference>
<dbReference type="OrthoDB" id="7055710at2"/>
<dbReference type="GO" id="GO:0004016">
    <property type="term" value="F:adenylate cyclase activity"/>
    <property type="evidence" value="ECO:0007669"/>
    <property type="project" value="UniProtKB-ARBA"/>
</dbReference>
<dbReference type="InterPro" id="IPR000073">
    <property type="entry name" value="AB_hydrolase_1"/>
</dbReference>
<evidence type="ECO:0000313" key="3">
    <source>
        <dbReference type="Proteomes" id="UP000244248"/>
    </source>
</evidence>
<dbReference type="SUPFAM" id="SSF53474">
    <property type="entry name" value="alpha/beta-Hydrolases"/>
    <property type="match status" value="1"/>
</dbReference>
<evidence type="ECO:0000259" key="1">
    <source>
        <dbReference type="PROSITE" id="PS50125"/>
    </source>
</evidence>
<dbReference type="RefSeq" id="WP_107940322.1">
    <property type="nucleotide sequence ID" value="NZ_QANS01000003.1"/>
</dbReference>
<dbReference type="Pfam" id="PF00561">
    <property type="entry name" value="Abhydrolase_1"/>
    <property type="match status" value="1"/>
</dbReference>
<dbReference type="GO" id="GO:0035556">
    <property type="term" value="P:intracellular signal transduction"/>
    <property type="evidence" value="ECO:0007669"/>
    <property type="project" value="InterPro"/>
</dbReference>
<dbReference type="InterPro" id="IPR050471">
    <property type="entry name" value="AB_hydrolase"/>
</dbReference>
<sequence length="462" mass="50815">MPQPQTRYARAGETFIAYQVIGDGPMDLVYAGGIVTQIDLCWDFPEIERFLTRLASFSRLILFDRRGTGLSDRMPAGELPSLVDWAEDLNIVLDAVGSQRAAVFAERDAGSAAMVFAARHPERVSSLILSNTTARHGRAPDYPCGQPPEFAEQMYHTILEHWGTERMAAVAVPSRAGDENFARMSARYQRAAATPRVAAESLRYSSTVDVRDILGEIECPTLVMHRSRYPFLNPGHAAYLQQNIAGARGVGVEGADAFYAYDRADEALGHIEEFLTGSREQTYAEQVLLTVLMVDISGSTEMAAKIGDSAWRDLLQRFHSEVQKQLKRFHGHEVDASGDGVFATFGSPARALRCAAALVEEIKALGLTLRAGIHAGECELAGKAVRGLAVHIGARVLAEADPGEVWVSRTVRDLVVGSTFEFKDEGSYDLKGVPGQWRLFSLDKVAGGEEKEPERRFSRRRR</sequence>
<dbReference type="Pfam" id="PF00211">
    <property type="entry name" value="Guanylate_cyc"/>
    <property type="match status" value="1"/>
</dbReference>
<dbReference type="InterPro" id="IPR029787">
    <property type="entry name" value="Nucleotide_cyclase"/>
</dbReference>
<dbReference type="InterPro" id="IPR001054">
    <property type="entry name" value="A/G_cyclase"/>
</dbReference>
<dbReference type="AlphaFoldDB" id="A0A2T5MGQ9"/>
<protein>
    <submittedName>
        <fullName evidence="2">Adenylate/guanylate cyclase domain-containing protein</fullName>
    </submittedName>
</protein>
<comment type="caution">
    <text evidence="2">The sequence shown here is derived from an EMBL/GenBank/DDBJ whole genome shotgun (WGS) entry which is preliminary data.</text>
</comment>
<dbReference type="PROSITE" id="PS50125">
    <property type="entry name" value="GUANYLATE_CYCLASE_2"/>
    <property type="match status" value="1"/>
</dbReference>
<reference evidence="2 3" key="1">
    <citation type="submission" date="2018-04" db="EMBL/GenBank/DDBJ databases">
        <title>Novel species isolated from glacier.</title>
        <authorList>
            <person name="Liu Q."/>
            <person name="Xin Y.-H."/>
        </authorList>
    </citation>
    <scope>NUCLEOTIDE SEQUENCE [LARGE SCALE GENOMIC DNA]</scope>
    <source>
        <strain evidence="2 3">GT1R17</strain>
    </source>
</reference>
<organism evidence="2 3">
    <name type="scientific">Stenotrophobium rhamnosiphilum</name>
    <dbReference type="NCBI Taxonomy" id="2029166"/>
    <lineage>
        <taxon>Bacteria</taxon>
        <taxon>Pseudomonadati</taxon>
        <taxon>Pseudomonadota</taxon>
        <taxon>Gammaproteobacteria</taxon>
        <taxon>Nevskiales</taxon>
        <taxon>Nevskiaceae</taxon>
        <taxon>Stenotrophobium</taxon>
    </lineage>
</organism>
<dbReference type="Gene3D" id="3.40.50.1820">
    <property type="entry name" value="alpha/beta hydrolase"/>
    <property type="match status" value="1"/>
</dbReference>
<dbReference type="PANTHER" id="PTHR43433">
    <property type="entry name" value="HYDROLASE, ALPHA/BETA FOLD FAMILY PROTEIN"/>
    <property type="match status" value="1"/>
</dbReference>
<dbReference type="PANTHER" id="PTHR43433:SF8">
    <property type="entry name" value="BIFUNCTIONAL LIPASE_ADENYLATE CYCLASE LIPJ"/>
    <property type="match status" value="1"/>
</dbReference>
<feature type="domain" description="Guanylate cyclase" evidence="1">
    <location>
        <begin position="290"/>
        <end position="397"/>
    </location>
</feature>
<dbReference type="EMBL" id="QANS01000003">
    <property type="protein sequence ID" value="PTU31768.1"/>
    <property type="molecule type" value="Genomic_DNA"/>
</dbReference>
<dbReference type="SMART" id="SM00044">
    <property type="entry name" value="CYCc"/>
    <property type="match status" value="1"/>
</dbReference>
<dbReference type="Proteomes" id="UP000244248">
    <property type="component" value="Unassembled WGS sequence"/>
</dbReference>
<dbReference type="CDD" id="cd07302">
    <property type="entry name" value="CHD"/>
    <property type="match status" value="1"/>
</dbReference>
<keyword evidence="3" id="KW-1185">Reference proteome</keyword>
<accession>A0A2T5MGQ9</accession>
<evidence type="ECO:0000313" key="2">
    <source>
        <dbReference type="EMBL" id="PTU31768.1"/>
    </source>
</evidence>